<dbReference type="AlphaFoldDB" id="A0A0R3W4D6"/>
<evidence type="ECO:0000313" key="2">
    <source>
        <dbReference type="EMBL" id="VDK34138.1"/>
    </source>
</evidence>
<dbReference type="STRING" id="60517.A0A0R3W4D6"/>
<evidence type="ECO:0000256" key="1">
    <source>
        <dbReference type="SAM" id="SignalP"/>
    </source>
</evidence>
<evidence type="ECO:0000313" key="3">
    <source>
        <dbReference type="Proteomes" id="UP000282613"/>
    </source>
</evidence>
<protein>
    <submittedName>
        <fullName evidence="2 4">Uncharacterized protein</fullName>
    </submittedName>
</protein>
<name>A0A0R3W4D6_TAEAS</name>
<feature type="chain" id="PRO_5043132570" evidence="1">
    <location>
        <begin position="33"/>
        <end position="225"/>
    </location>
</feature>
<reference evidence="4" key="1">
    <citation type="submission" date="2017-02" db="UniProtKB">
        <authorList>
            <consortium name="WormBaseParasite"/>
        </authorList>
    </citation>
    <scope>IDENTIFICATION</scope>
</reference>
<sequence>MRYWQGIPRLWGGSSSFLPLVSLALLTWNILAVSGLDCTKAKRDWLNYRYKVLTTGAIPASYNQPVCPIPEGASCCDKQMEMDIYAVGESELSTSLANWLVPTAEQMESDSVALDFDPGVWSRQCERLEDRDGGGSGEGGRGDCPKSQVQLVKRFFNCVHVAWVFIDTDPLPPHTYPLRKRMYALTLCTPRMQLRGRCGLQDLVSCRCGYRSRAIYADSPLSREC</sequence>
<dbReference type="EMBL" id="UYRS01018376">
    <property type="protein sequence ID" value="VDK34138.1"/>
    <property type="molecule type" value="Genomic_DNA"/>
</dbReference>
<feature type="signal peptide" evidence="1">
    <location>
        <begin position="1"/>
        <end position="32"/>
    </location>
</feature>
<evidence type="ECO:0000313" key="4">
    <source>
        <dbReference type="WBParaSite" id="TASK_0000487301-mRNA-1"/>
    </source>
</evidence>
<proteinExistence type="predicted"/>
<accession>A0A0R3W4D6</accession>
<keyword evidence="3" id="KW-1185">Reference proteome</keyword>
<gene>
    <name evidence="2" type="ORF">TASK_LOCUS4874</name>
</gene>
<dbReference type="Proteomes" id="UP000282613">
    <property type="component" value="Unassembled WGS sequence"/>
</dbReference>
<dbReference type="WBParaSite" id="TASK_0000487301-mRNA-1">
    <property type="protein sequence ID" value="TASK_0000487301-mRNA-1"/>
    <property type="gene ID" value="TASK_0000487301"/>
</dbReference>
<organism evidence="4">
    <name type="scientific">Taenia asiatica</name>
    <name type="common">Asian tapeworm</name>
    <dbReference type="NCBI Taxonomy" id="60517"/>
    <lineage>
        <taxon>Eukaryota</taxon>
        <taxon>Metazoa</taxon>
        <taxon>Spiralia</taxon>
        <taxon>Lophotrochozoa</taxon>
        <taxon>Platyhelminthes</taxon>
        <taxon>Cestoda</taxon>
        <taxon>Eucestoda</taxon>
        <taxon>Cyclophyllidea</taxon>
        <taxon>Taeniidae</taxon>
        <taxon>Taenia</taxon>
    </lineage>
</organism>
<keyword evidence="1" id="KW-0732">Signal</keyword>
<reference evidence="2 3" key="2">
    <citation type="submission" date="2018-11" db="EMBL/GenBank/DDBJ databases">
        <authorList>
            <consortium name="Pathogen Informatics"/>
        </authorList>
    </citation>
    <scope>NUCLEOTIDE SEQUENCE [LARGE SCALE GENOMIC DNA]</scope>
</reference>